<keyword evidence="4" id="KW-0443">Lipid metabolism</keyword>
<dbReference type="SUPFAM" id="SSF52096">
    <property type="entry name" value="ClpP/crotonase"/>
    <property type="match status" value="1"/>
</dbReference>
<dbReference type="InterPro" id="IPR018376">
    <property type="entry name" value="Enoyl-CoA_hyd/isom_CS"/>
</dbReference>
<dbReference type="RefSeq" id="WP_043593628.1">
    <property type="nucleotide sequence ID" value="NZ_JAEILV010000002.1"/>
</dbReference>
<evidence type="ECO:0000256" key="5">
    <source>
        <dbReference type="ARBA" id="ARBA00023235"/>
    </source>
</evidence>
<dbReference type="InterPro" id="IPR029045">
    <property type="entry name" value="ClpP/crotonase-like_dom_sf"/>
</dbReference>
<keyword evidence="3" id="KW-0276">Fatty acid metabolism</keyword>
<comment type="caution">
    <text evidence="7">The sequence shown here is derived from an EMBL/GenBank/DDBJ whole genome shotgun (WGS) entry which is preliminary data.</text>
</comment>
<evidence type="ECO:0000256" key="3">
    <source>
        <dbReference type="ARBA" id="ARBA00022832"/>
    </source>
</evidence>
<evidence type="ECO:0000313" key="8">
    <source>
        <dbReference type="Proteomes" id="UP000664349"/>
    </source>
</evidence>
<dbReference type="Proteomes" id="UP000664349">
    <property type="component" value="Unassembled WGS sequence"/>
</dbReference>
<dbReference type="Gene3D" id="1.10.12.10">
    <property type="entry name" value="Lyase 2-enoyl-coa Hydratase, Chain A, domain 2"/>
    <property type="match status" value="1"/>
</dbReference>
<dbReference type="EMBL" id="JAFLRD010000002">
    <property type="protein sequence ID" value="MBO0414314.1"/>
    <property type="molecule type" value="Genomic_DNA"/>
</dbReference>
<evidence type="ECO:0000256" key="6">
    <source>
        <dbReference type="RuleBase" id="RU003707"/>
    </source>
</evidence>
<comment type="similarity">
    <text evidence="2 6">Belongs to the enoyl-CoA hydratase/isomerase family.</text>
</comment>
<comment type="pathway">
    <text evidence="1">Lipid metabolism; fatty acid beta-oxidation.</text>
</comment>
<dbReference type="InterPro" id="IPR045002">
    <property type="entry name" value="Ech1-like"/>
</dbReference>
<protein>
    <submittedName>
        <fullName evidence="7">Crotonase/enoyl-CoA hydratase family protein</fullName>
    </submittedName>
</protein>
<dbReference type="PANTHER" id="PTHR43149">
    <property type="entry name" value="ENOYL-COA HYDRATASE"/>
    <property type="match status" value="1"/>
</dbReference>
<dbReference type="PANTHER" id="PTHR43149:SF1">
    <property type="entry name" value="DELTA(3,5)-DELTA(2,4)-DIENOYL-COA ISOMERASE, MITOCHONDRIAL"/>
    <property type="match status" value="1"/>
</dbReference>
<dbReference type="NCBIfam" id="NF004794">
    <property type="entry name" value="PRK06142.1"/>
    <property type="match status" value="1"/>
</dbReference>
<dbReference type="InterPro" id="IPR001753">
    <property type="entry name" value="Enoyl-CoA_hydra/iso"/>
</dbReference>
<reference evidence="7 8" key="1">
    <citation type="submission" date="2021-03" db="EMBL/GenBank/DDBJ databases">
        <title>First Case of infection caused by Chromobacterium haemolyticum derived from water in China.</title>
        <authorList>
            <person name="Chen J."/>
            <person name="Liu C."/>
        </authorList>
    </citation>
    <scope>NUCLEOTIDE SEQUENCE [LARGE SCALE GENOMIC DNA]</scope>
    <source>
        <strain evidence="7 8">WJ-5</strain>
    </source>
</reference>
<organism evidence="7 8">
    <name type="scientific">Chromobacterium haemolyticum</name>
    <dbReference type="NCBI Taxonomy" id="394935"/>
    <lineage>
        <taxon>Bacteria</taxon>
        <taxon>Pseudomonadati</taxon>
        <taxon>Pseudomonadota</taxon>
        <taxon>Betaproteobacteria</taxon>
        <taxon>Neisseriales</taxon>
        <taxon>Chromobacteriaceae</taxon>
        <taxon>Chromobacterium</taxon>
    </lineage>
</organism>
<dbReference type="InterPro" id="IPR014748">
    <property type="entry name" value="Enoyl-CoA_hydra_C"/>
</dbReference>
<dbReference type="CDD" id="cd06558">
    <property type="entry name" value="crotonase-like"/>
    <property type="match status" value="1"/>
</dbReference>
<dbReference type="Pfam" id="PF00378">
    <property type="entry name" value="ECH_1"/>
    <property type="match status" value="1"/>
</dbReference>
<gene>
    <name evidence="7" type="ORF">J1C50_02215</name>
</gene>
<keyword evidence="8" id="KW-1185">Reference proteome</keyword>
<proteinExistence type="inferred from homology"/>
<sequence length="271" mass="29354">MINLKTMRIELNEHVALIRLSRADKANALNRQMWQDLRAAFEWLDDAPEARVGVLAGEGRHFCSGIDLGMLMGVQAEIADDCEARKREKLRRLILDLQDCVNSLEHCRKPVIAAVHGACVGGGLDIALAADFRFAAADAVFSVREIDVGMVADVGSLQRLPRVVGEGMARELALTGRDVAAEEALAMRLVNRVLPDAAAVLEAALESARLIAGKSPLAMRGCKEVLNYSRDHSVADGLNYVASWNAAMLISEDIQKAGMAILTGHAAQFRD</sequence>
<evidence type="ECO:0000256" key="1">
    <source>
        <dbReference type="ARBA" id="ARBA00005005"/>
    </source>
</evidence>
<name>A0ABS3GGY6_9NEIS</name>
<evidence type="ECO:0000256" key="2">
    <source>
        <dbReference type="ARBA" id="ARBA00005254"/>
    </source>
</evidence>
<dbReference type="Gene3D" id="3.90.226.10">
    <property type="entry name" value="2-enoyl-CoA Hydratase, Chain A, domain 1"/>
    <property type="match status" value="1"/>
</dbReference>
<keyword evidence="5" id="KW-0413">Isomerase</keyword>
<evidence type="ECO:0000313" key="7">
    <source>
        <dbReference type="EMBL" id="MBO0414314.1"/>
    </source>
</evidence>
<dbReference type="PROSITE" id="PS00166">
    <property type="entry name" value="ENOYL_COA_HYDRATASE"/>
    <property type="match status" value="1"/>
</dbReference>
<accession>A0ABS3GGY6</accession>
<evidence type="ECO:0000256" key="4">
    <source>
        <dbReference type="ARBA" id="ARBA00023098"/>
    </source>
</evidence>